<feature type="region of interest" description="Disordered" evidence="1">
    <location>
        <begin position="20"/>
        <end position="98"/>
    </location>
</feature>
<gene>
    <name evidence="2" type="ORF">RDB_LOCUS140054</name>
</gene>
<evidence type="ECO:0000256" key="1">
    <source>
        <dbReference type="SAM" id="MobiDB-lite"/>
    </source>
</evidence>
<comment type="caution">
    <text evidence="2">The sequence shown here is derived from an EMBL/GenBank/DDBJ whole genome shotgun (WGS) entry which is preliminary data.</text>
</comment>
<dbReference type="AlphaFoldDB" id="A0A8H3DB13"/>
<evidence type="ECO:0000313" key="3">
    <source>
        <dbReference type="Proteomes" id="UP000663861"/>
    </source>
</evidence>
<name>A0A8H3DB13_9AGAM</name>
<dbReference type="EMBL" id="CAJMWY010003974">
    <property type="protein sequence ID" value="CAE6512454.1"/>
    <property type="molecule type" value="Genomic_DNA"/>
</dbReference>
<feature type="compositionally biased region" description="Polar residues" evidence="1">
    <location>
        <begin position="20"/>
        <end position="64"/>
    </location>
</feature>
<accession>A0A8H3DB13</accession>
<reference evidence="2" key="1">
    <citation type="submission" date="2021-01" db="EMBL/GenBank/DDBJ databases">
        <authorList>
            <person name="Kaushik A."/>
        </authorList>
    </citation>
    <scope>NUCLEOTIDE SEQUENCE</scope>
    <source>
        <strain evidence="2">AG4-RS23</strain>
    </source>
</reference>
<sequence length="250" mass="27717">MDYDPNRINELLAQLQKSTAFQSVVTSNSNQSPESPLDNVSTSAPVSISPPTNVPSQPSTSGSTVFDLLSRLNPGASLSSQHPQSINESNEKPPTLVSATPTGLDLRFMTVQQALPHIGKLTQRAEFRDKVKKIQETQNQLEQSLYATQQDVLRKHEQRVAYAKNKANIVGIPLSDKENQDLDSQLAEDLNKFHTNQVLISWDAQRTKQQTQLESLGVPCMFVTSDPAALQRQQKVLRILLESLSESEDI</sequence>
<dbReference type="Proteomes" id="UP000663861">
    <property type="component" value="Unassembled WGS sequence"/>
</dbReference>
<protein>
    <submittedName>
        <fullName evidence="2">Uncharacterized protein</fullName>
    </submittedName>
</protein>
<feature type="compositionally biased region" description="Polar residues" evidence="1">
    <location>
        <begin position="76"/>
        <end position="88"/>
    </location>
</feature>
<organism evidence="2 3">
    <name type="scientific">Rhizoctonia solani</name>
    <dbReference type="NCBI Taxonomy" id="456999"/>
    <lineage>
        <taxon>Eukaryota</taxon>
        <taxon>Fungi</taxon>
        <taxon>Dikarya</taxon>
        <taxon>Basidiomycota</taxon>
        <taxon>Agaricomycotina</taxon>
        <taxon>Agaricomycetes</taxon>
        <taxon>Cantharellales</taxon>
        <taxon>Ceratobasidiaceae</taxon>
        <taxon>Rhizoctonia</taxon>
    </lineage>
</organism>
<proteinExistence type="predicted"/>
<evidence type="ECO:0000313" key="2">
    <source>
        <dbReference type="EMBL" id="CAE6512454.1"/>
    </source>
</evidence>